<dbReference type="Gene3D" id="4.10.280.10">
    <property type="entry name" value="Helix-loop-helix DNA-binding domain"/>
    <property type="match status" value="1"/>
</dbReference>
<dbReference type="OrthoDB" id="1627850at2759"/>
<evidence type="ECO:0000256" key="6">
    <source>
        <dbReference type="SAM" id="MobiDB-lite"/>
    </source>
</evidence>
<sequence>MYVHQQRIREQRQARTSLPFPSVSVSLPSFFPSHCFLPLSLNQSPTASETFTLFLLTMSSYQVQEVRGLREMEGESGNDNTLHLKSTSFSGKANEGSHVPEDEPAQHFVFSDGRSGSRIDAIPLPQWIETPKFGHNSVESLIEHSRFLSKATTVDMLETIPSTVSGIQAVVSGVSDIENGILCNFGKAPASEPVGSYLGMDASKVWLLRPHDEGEPVNKSTSIQYQIHAKNSCNDDSSWTQELTGEKNNASQLDTGLVTAPGLLSKSQHSVSRKGAMATDRIRRLRIGERINALQKLLPHSTEGGQASVLDDIIDYVKYLQLQIKDFSRSRLGGESSTEPFIFLEGYGHYIRQQMLNEPLEEMMGKLLEENPLAAAQLLERKGLFVLPVDWAEGLCQAL</sequence>
<gene>
    <name evidence="8" type="ORF">CJ030_MR8G027179</name>
</gene>
<dbReference type="PANTHER" id="PTHR16223:SF109">
    <property type="entry name" value="BHLH DOMAIN-CONTAINING PROTEIN"/>
    <property type="match status" value="1"/>
</dbReference>
<dbReference type="GO" id="GO:0046983">
    <property type="term" value="F:protein dimerization activity"/>
    <property type="evidence" value="ECO:0007669"/>
    <property type="project" value="InterPro"/>
</dbReference>
<dbReference type="InterPro" id="IPR036638">
    <property type="entry name" value="HLH_DNA-bd_sf"/>
</dbReference>
<dbReference type="InterPro" id="IPR045843">
    <property type="entry name" value="IND-like"/>
</dbReference>
<evidence type="ECO:0000256" key="2">
    <source>
        <dbReference type="ARBA" id="ARBA00023015"/>
    </source>
</evidence>
<dbReference type="EMBL" id="RXIC02000026">
    <property type="protein sequence ID" value="KAB1204386.1"/>
    <property type="molecule type" value="Genomic_DNA"/>
</dbReference>
<dbReference type="Proteomes" id="UP000516437">
    <property type="component" value="Chromosome 8"/>
</dbReference>
<accession>A0A6A1UWC8</accession>
<feature type="compositionally biased region" description="Polar residues" evidence="6">
    <location>
        <begin position="77"/>
        <end position="91"/>
    </location>
</feature>
<dbReference type="SUPFAM" id="SSF47459">
    <property type="entry name" value="HLH, helix-loop-helix DNA-binding domain"/>
    <property type="match status" value="1"/>
</dbReference>
<protein>
    <submittedName>
        <fullName evidence="8">Transcription factor bHLH69</fullName>
    </submittedName>
</protein>
<feature type="domain" description="BHLH" evidence="7">
    <location>
        <begin position="271"/>
        <end position="320"/>
    </location>
</feature>
<keyword evidence="3" id="KW-0238">DNA-binding</keyword>
<dbReference type="GO" id="GO:0000981">
    <property type="term" value="F:DNA-binding transcription factor activity, RNA polymerase II-specific"/>
    <property type="evidence" value="ECO:0007669"/>
    <property type="project" value="TreeGrafter"/>
</dbReference>
<dbReference type="GO" id="GO:0000978">
    <property type="term" value="F:RNA polymerase II cis-regulatory region sequence-specific DNA binding"/>
    <property type="evidence" value="ECO:0007669"/>
    <property type="project" value="TreeGrafter"/>
</dbReference>
<evidence type="ECO:0000313" key="9">
    <source>
        <dbReference type="Proteomes" id="UP000516437"/>
    </source>
</evidence>
<evidence type="ECO:0000256" key="4">
    <source>
        <dbReference type="ARBA" id="ARBA00023163"/>
    </source>
</evidence>
<keyword evidence="9" id="KW-1185">Reference proteome</keyword>
<evidence type="ECO:0000256" key="5">
    <source>
        <dbReference type="ARBA" id="ARBA00023242"/>
    </source>
</evidence>
<dbReference type="InterPro" id="IPR011598">
    <property type="entry name" value="bHLH_dom"/>
</dbReference>
<feature type="region of interest" description="Disordered" evidence="6">
    <location>
        <begin position="73"/>
        <end position="103"/>
    </location>
</feature>
<dbReference type="Pfam" id="PF00010">
    <property type="entry name" value="HLH"/>
    <property type="match status" value="1"/>
</dbReference>
<comment type="subcellular location">
    <subcellularLocation>
        <location evidence="1">Nucleus</location>
    </subcellularLocation>
</comment>
<dbReference type="SMART" id="SM00353">
    <property type="entry name" value="HLH"/>
    <property type="match status" value="1"/>
</dbReference>
<keyword evidence="4" id="KW-0804">Transcription</keyword>
<keyword evidence="5" id="KW-0539">Nucleus</keyword>
<dbReference type="GO" id="GO:0005634">
    <property type="term" value="C:nucleus"/>
    <property type="evidence" value="ECO:0007669"/>
    <property type="project" value="UniProtKB-SubCell"/>
</dbReference>
<keyword evidence="2" id="KW-0805">Transcription regulation</keyword>
<dbReference type="PROSITE" id="PS50888">
    <property type="entry name" value="BHLH"/>
    <property type="match status" value="1"/>
</dbReference>
<organism evidence="8 9">
    <name type="scientific">Morella rubra</name>
    <name type="common">Chinese bayberry</name>
    <dbReference type="NCBI Taxonomy" id="262757"/>
    <lineage>
        <taxon>Eukaryota</taxon>
        <taxon>Viridiplantae</taxon>
        <taxon>Streptophyta</taxon>
        <taxon>Embryophyta</taxon>
        <taxon>Tracheophyta</taxon>
        <taxon>Spermatophyta</taxon>
        <taxon>Magnoliopsida</taxon>
        <taxon>eudicotyledons</taxon>
        <taxon>Gunneridae</taxon>
        <taxon>Pentapetalae</taxon>
        <taxon>rosids</taxon>
        <taxon>fabids</taxon>
        <taxon>Fagales</taxon>
        <taxon>Myricaceae</taxon>
        <taxon>Morella</taxon>
    </lineage>
</organism>
<evidence type="ECO:0000256" key="3">
    <source>
        <dbReference type="ARBA" id="ARBA00023125"/>
    </source>
</evidence>
<comment type="caution">
    <text evidence="8">The sequence shown here is derived from an EMBL/GenBank/DDBJ whole genome shotgun (WGS) entry which is preliminary data.</text>
</comment>
<dbReference type="InterPro" id="IPR045239">
    <property type="entry name" value="bHLH95_bHLH"/>
</dbReference>
<evidence type="ECO:0000259" key="7">
    <source>
        <dbReference type="PROSITE" id="PS50888"/>
    </source>
</evidence>
<dbReference type="CDD" id="cd11393">
    <property type="entry name" value="bHLH_AtbHLH_like"/>
    <property type="match status" value="1"/>
</dbReference>
<dbReference type="PANTHER" id="PTHR16223">
    <property type="entry name" value="TRANSCRIPTION FACTOR BHLH83-RELATED"/>
    <property type="match status" value="1"/>
</dbReference>
<dbReference type="AlphaFoldDB" id="A0A6A1UWC8"/>
<evidence type="ECO:0000256" key="1">
    <source>
        <dbReference type="ARBA" id="ARBA00004123"/>
    </source>
</evidence>
<reference evidence="8 9" key="1">
    <citation type="journal article" date="2019" name="Plant Biotechnol. J.">
        <title>The red bayberry genome and genetic basis of sex determination.</title>
        <authorList>
            <person name="Jia H.M."/>
            <person name="Jia H.J."/>
            <person name="Cai Q.L."/>
            <person name="Wang Y."/>
            <person name="Zhao H.B."/>
            <person name="Yang W.F."/>
            <person name="Wang G.Y."/>
            <person name="Li Y.H."/>
            <person name="Zhan D.L."/>
            <person name="Shen Y.T."/>
            <person name="Niu Q.F."/>
            <person name="Chang L."/>
            <person name="Qiu J."/>
            <person name="Zhao L."/>
            <person name="Xie H.B."/>
            <person name="Fu W.Y."/>
            <person name="Jin J."/>
            <person name="Li X.W."/>
            <person name="Jiao Y."/>
            <person name="Zhou C.C."/>
            <person name="Tu T."/>
            <person name="Chai C.Y."/>
            <person name="Gao J.L."/>
            <person name="Fan L.J."/>
            <person name="van de Weg E."/>
            <person name="Wang J.Y."/>
            <person name="Gao Z.S."/>
        </authorList>
    </citation>
    <scope>NUCLEOTIDE SEQUENCE [LARGE SCALE GENOMIC DNA]</scope>
    <source>
        <tissue evidence="8">Leaves</tissue>
    </source>
</reference>
<proteinExistence type="predicted"/>
<name>A0A6A1UWC8_9ROSI</name>
<evidence type="ECO:0000313" key="8">
    <source>
        <dbReference type="EMBL" id="KAB1204386.1"/>
    </source>
</evidence>